<dbReference type="EMBL" id="CAJPWZ010002399">
    <property type="protein sequence ID" value="CAG2237675.1"/>
    <property type="molecule type" value="Genomic_DNA"/>
</dbReference>
<dbReference type="InterPro" id="IPR036770">
    <property type="entry name" value="Ankyrin_rpt-contain_sf"/>
</dbReference>
<dbReference type="SMART" id="SM00248">
    <property type="entry name" value="ANK"/>
    <property type="match status" value="2"/>
</dbReference>
<dbReference type="Pfam" id="PF12796">
    <property type="entry name" value="Ank_2"/>
    <property type="match status" value="1"/>
</dbReference>
<evidence type="ECO:0000256" key="1">
    <source>
        <dbReference type="ARBA" id="ARBA00022737"/>
    </source>
</evidence>
<organism evidence="6 7">
    <name type="scientific">Mytilus edulis</name>
    <name type="common">Blue mussel</name>
    <dbReference type="NCBI Taxonomy" id="6550"/>
    <lineage>
        <taxon>Eukaryota</taxon>
        <taxon>Metazoa</taxon>
        <taxon>Spiralia</taxon>
        <taxon>Lophotrochozoa</taxon>
        <taxon>Mollusca</taxon>
        <taxon>Bivalvia</taxon>
        <taxon>Autobranchia</taxon>
        <taxon>Pteriomorphia</taxon>
        <taxon>Mytilida</taxon>
        <taxon>Mytiloidea</taxon>
        <taxon>Mytilidae</taxon>
        <taxon>Mytilinae</taxon>
        <taxon>Mytilus</taxon>
    </lineage>
</organism>
<evidence type="ECO:0000313" key="6">
    <source>
        <dbReference type="EMBL" id="CAG2237675.1"/>
    </source>
</evidence>
<evidence type="ECO:0000256" key="3">
    <source>
        <dbReference type="PROSITE-ProRule" id="PRU00023"/>
    </source>
</evidence>
<evidence type="ECO:0000313" key="7">
    <source>
        <dbReference type="Proteomes" id="UP000683360"/>
    </source>
</evidence>
<dbReference type="PROSITE" id="PS50297">
    <property type="entry name" value="ANK_REP_REGION"/>
    <property type="match status" value="1"/>
</dbReference>
<evidence type="ECO:0000256" key="2">
    <source>
        <dbReference type="ARBA" id="ARBA00023043"/>
    </source>
</evidence>
<evidence type="ECO:0000259" key="5">
    <source>
        <dbReference type="Pfam" id="PF20720"/>
    </source>
</evidence>
<name>A0A8S3TVN4_MYTED</name>
<dbReference type="InterPro" id="IPR041249">
    <property type="entry name" value="HEPN_DZIP3"/>
</dbReference>
<feature type="domain" description="DZIP3-like HEPN" evidence="4">
    <location>
        <begin position="36"/>
        <end position="153"/>
    </location>
</feature>
<dbReference type="PROSITE" id="PS50088">
    <property type="entry name" value="ANK_REPEAT"/>
    <property type="match status" value="1"/>
</dbReference>
<dbReference type="InterPro" id="IPR049050">
    <property type="entry name" value="nSTAND3"/>
</dbReference>
<dbReference type="SUPFAM" id="SSF48403">
    <property type="entry name" value="Ankyrin repeat"/>
    <property type="match status" value="1"/>
</dbReference>
<dbReference type="InterPro" id="IPR002110">
    <property type="entry name" value="Ankyrin_rpt"/>
</dbReference>
<evidence type="ECO:0000259" key="4">
    <source>
        <dbReference type="Pfam" id="PF18738"/>
    </source>
</evidence>
<dbReference type="Proteomes" id="UP000683360">
    <property type="component" value="Unassembled WGS sequence"/>
</dbReference>
<dbReference type="Pfam" id="PF20720">
    <property type="entry name" value="nSTAND3"/>
    <property type="match status" value="1"/>
</dbReference>
<evidence type="ECO:0008006" key="8">
    <source>
        <dbReference type="Google" id="ProtNLM"/>
    </source>
</evidence>
<comment type="caution">
    <text evidence="6">The sequence shown here is derived from an EMBL/GenBank/DDBJ whole genome shotgun (WGS) entry which is preliminary data.</text>
</comment>
<accession>A0A8S3TVN4</accession>
<dbReference type="Pfam" id="PF18738">
    <property type="entry name" value="HEPN_DZIP3"/>
    <property type="match status" value="1"/>
</dbReference>
<keyword evidence="7" id="KW-1185">Reference proteome</keyword>
<gene>
    <name evidence="6" type="ORF">MEDL_50119</name>
</gene>
<dbReference type="Gene3D" id="1.25.40.20">
    <property type="entry name" value="Ankyrin repeat-containing domain"/>
    <property type="match status" value="1"/>
</dbReference>
<proteinExistence type="predicted"/>
<keyword evidence="2 3" id="KW-0040">ANK repeat</keyword>
<protein>
    <recommendedName>
        <fullName evidence="8">DZIP3-like HEPN domain-containing protein</fullName>
    </recommendedName>
</protein>
<reference evidence="6" key="1">
    <citation type="submission" date="2021-03" db="EMBL/GenBank/DDBJ databases">
        <authorList>
            <person name="Bekaert M."/>
        </authorList>
    </citation>
    <scope>NUCLEOTIDE SEQUENCE</scope>
</reference>
<dbReference type="PANTHER" id="PTHR24171">
    <property type="entry name" value="ANKYRIN REPEAT DOMAIN-CONTAINING PROTEIN 39-RELATED"/>
    <property type="match status" value="1"/>
</dbReference>
<keyword evidence="1" id="KW-0677">Repeat</keyword>
<sequence length="924" mass="106065">MDRDIECNNYLRLAKTIKGYGGEAVRQHFESVFPSEKLKHVLCEHQSFLFQQMKERKFKRSTFEKIFSHKGYPDIADFDIQMMIDVLVIMKHKYSIKENDINIISYYRNILEHQCDLTKISDDFENIWTEVSNAIESLGGSILKNKCDILKITPTNVLSELGDAEKEMVNTNNDHQHLQNNFETITKQAKASYSESHTIIYYRNGSLYMFDDLSPEETRLFIRLCKLVSGVAPWAVRSKFDKIFPPEMFPENVPQYIKDELYRDEIKRLKWTKIEEKESATSADLDFQLLTSILASVDAEGRGYKRMSTETLNHHYSSISQAVISLGGTEYREICEHVLSDEINNIDEGILLRITKLQDKLETQKIQHENIKSNIQKSIAKMSNPIPEHLLYEIKLVIEKWKDDNKNQVTLGTITTLLEYLQEKSCVVVIGGLGAGKTSIIRSVALQMLRKGYLIIPVKSPNDIYRLYSKGSETLFVFDDFCGKCIINEKQISSWKSCTEKIEMVIKDSNCKILMSSKSYLFMDKRVATLSLFQCKSIFVYDLMKFSILDQECQQMAKNVKLDPITLCENTDLHIIFPSLIQNLKESKINTISSHDIGTSVYEIYKTELDIFFAKDKLKYCALALLVMFNNHLVESYLTNDNDEEIKIKIEETYKACKANLVIPKQSLLSELEVMIDSFTVSFYDSFVKVFSAKNETVFNILAKHIGTKIQSCLISFGDASFLSQRAAFRCAVTEKTSSPLTLFIDDEQKDFYLKRMIMDLNDGYVSDVFLNINLESPAFRDIFFEIIKRQSRTMQIKIMNKIDFFNKTTPLLQSCFFGDIHVIDWILSLGVDVNLCRDDGTSPLFVACQEGHKDIACRLLEYGANLNVCTNGGVTPFDIANDQGHNEISSVFAYFCCKKRSRQSATQNACCIILKKNTCYGIS</sequence>
<dbReference type="AlphaFoldDB" id="A0A8S3TVN4"/>
<feature type="repeat" description="ANK" evidence="3">
    <location>
        <begin position="840"/>
        <end position="872"/>
    </location>
</feature>
<feature type="domain" description="Novel STAND NTPase 3" evidence="5">
    <location>
        <begin position="416"/>
        <end position="544"/>
    </location>
</feature>